<sequence length="259" mass="28253">MLALGYLDAAWLTLLNFVFYCCPSELLRVRCRDLVAPPRGGSAALRKWGVLLSPIEGGAPSKTAVFEESLLRDNAEFLWVSQVLEAITARGSPEDFVVGFTYPQWCGHFQQAVNALPIDALRPISLYHLGHGGAGREILGGGGDIEGVKKRGRWQSDSPFHQHVKAGRFNEQLQRLDDRAQEAAARRADRLSSMILVPSRACSLLREVDLDWSSLLGRPGGQPHGDLRLVYADGGLDSAQVVPLDCPTARCPGSRRPAS</sequence>
<dbReference type="EMBL" id="CAUYUJ010015509">
    <property type="protein sequence ID" value="CAK0855006.1"/>
    <property type="molecule type" value="Genomic_DNA"/>
</dbReference>
<comment type="caution">
    <text evidence="2">The sequence shown here is derived from an EMBL/GenBank/DDBJ whole genome shotgun (WGS) entry which is preliminary data.</text>
</comment>
<dbReference type="Proteomes" id="UP001189429">
    <property type="component" value="Unassembled WGS sequence"/>
</dbReference>
<reference evidence="2" key="1">
    <citation type="submission" date="2023-10" db="EMBL/GenBank/DDBJ databases">
        <authorList>
            <person name="Chen Y."/>
            <person name="Shah S."/>
            <person name="Dougan E. K."/>
            <person name="Thang M."/>
            <person name="Chan C."/>
        </authorList>
    </citation>
    <scope>NUCLEOTIDE SEQUENCE [LARGE SCALE GENOMIC DNA]</scope>
</reference>
<protein>
    <submittedName>
        <fullName evidence="2">Uncharacterized protein</fullName>
    </submittedName>
</protein>
<feature type="signal peptide" evidence="1">
    <location>
        <begin position="1"/>
        <end position="23"/>
    </location>
</feature>
<accession>A0ABN9U982</accession>
<gene>
    <name evidence="2" type="ORF">PCOR1329_LOCUS45853</name>
</gene>
<evidence type="ECO:0000313" key="3">
    <source>
        <dbReference type="Proteomes" id="UP001189429"/>
    </source>
</evidence>
<name>A0ABN9U982_9DINO</name>
<evidence type="ECO:0000256" key="1">
    <source>
        <dbReference type="SAM" id="SignalP"/>
    </source>
</evidence>
<keyword evidence="1" id="KW-0732">Signal</keyword>
<evidence type="ECO:0000313" key="2">
    <source>
        <dbReference type="EMBL" id="CAK0855006.1"/>
    </source>
</evidence>
<feature type="chain" id="PRO_5047476214" evidence="1">
    <location>
        <begin position="24"/>
        <end position="259"/>
    </location>
</feature>
<proteinExistence type="predicted"/>
<keyword evidence="3" id="KW-1185">Reference proteome</keyword>
<organism evidence="2 3">
    <name type="scientific">Prorocentrum cordatum</name>
    <dbReference type="NCBI Taxonomy" id="2364126"/>
    <lineage>
        <taxon>Eukaryota</taxon>
        <taxon>Sar</taxon>
        <taxon>Alveolata</taxon>
        <taxon>Dinophyceae</taxon>
        <taxon>Prorocentrales</taxon>
        <taxon>Prorocentraceae</taxon>
        <taxon>Prorocentrum</taxon>
    </lineage>
</organism>